<comment type="caution">
    <text evidence="2">The sequence shown here is derived from an EMBL/GenBank/DDBJ whole genome shotgun (WGS) entry which is preliminary data.</text>
</comment>
<name>A0ABN2PC01_9MICO</name>
<evidence type="ECO:0000313" key="2">
    <source>
        <dbReference type="EMBL" id="GAA1915098.1"/>
    </source>
</evidence>
<evidence type="ECO:0000256" key="1">
    <source>
        <dbReference type="SAM" id="MobiDB-lite"/>
    </source>
</evidence>
<protein>
    <recommendedName>
        <fullName evidence="4">DNA binding HTH domain-containing protein</fullName>
    </recommendedName>
</protein>
<dbReference type="Proteomes" id="UP001501343">
    <property type="component" value="Unassembled WGS sequence"/>
</dbReference>
<proteinExistence type="predicted"/>
<sequence length="117" mass="12995">MSDLVPVTCYFTAESYRRLAKIAEKNGTQVHRLIERDVDRALNGGPRPPDAPRKYRQHYSEDMLEAIRHMHAAQMTDGAIAKKLGLSQANLSRRLRKMGLPAHGAKSGGRKKAEAAS</sequence>
<organism evidence="2 3">
    <name type="scientific">Microbacterium aoyamense</name>
    <dbReference type="NCBI Taxonomy" id="344166"/>
    <lineage>
        <taxon>Bacteria</taxon>
        <taxon>Bacillati</taxon>
        <taxon>Actinomycetota</taxon>
        <taxon>Actinomycetes</taxon>
        <taxon>Micrococcales</taxon>
        <taxon>Microbacteriaceae</taxon>
        <taxon>Microbacterium</taxon>
    </lineage>
</organism>
<dbReference type="Gene3D" id="1.10.10.60">
    <property type="entry name" value="Homeodomain-like"/>
    <property type="match status" value="1"/>
</dbReference>
<evidence type="ECO:0000313" key="3">
    <source>
        <dbReference type="Proteomes" id="UP001501343"/>
    </source>
</evidence>
<reference evidence="2 3" key="1">
    <citation type="journal article" date="2019" name="Int. J. Syst. Evol. Microbiol.">
        <title>The Global Catalogue of Microorganisms (GCM) 10K type strain sequencing project: providing services to taxonomists for standard genome sequencing and annotation.</title>
        <authorList>
            <consortium name="The Broad Institute Genomics Platform"/>
            <consortium name="The Broad Institute Genome Sequencing Center for Infectious Disease"/>
            <person name="Wu L."/>
            <person name="Ma J."/>
        </authorList>
    </citation>
    <scope>NUCLEOTIDE SEQUENCE [LARGE SCALE GENOMIC DNA]</scope>
    <source>
        <strain evidence="2 3">JCM 14900</strain>
    </source>
</reference>
<keyword evidence="3" id="KW-1185">Reference proteome</keyword>
<accession>A0ABN2PC01</accession>
<dbReference type="EMBL" id="BAAAOF010000002">
    <property type="protein sequence ID" value="GAA1915098.1"/>
    <property type="molecule type" value="Genomic_DNA"/>
</dbReference>
<gene>
    <name evidence="2" type="ORF">GCM10009775_04410</name>
</gene>
<evidence type="ECO:0008006" key="4">
    <source>
        <dbReference type="Google" id="ProtNLM"/>
    </source>
</evidence>
<feature type="region of interest" description="Disordered" evidence="1">
    <location>
        <begin position="95"/>
        <end position="117"/>
    </location>
</feature>
<dbReference type="RefSeq" id="WP_248144939.1">
    <property type="nucleotide sequence ID" value="NZ_BAAAOF010000002.1"/>
</dbReference>